<dbReference type="eggNOG" id="COG4289">
    <property type="taxonomic scope" value="Bacteria"/>
</dbReference>
<keyword evidence="3" id="KW-1185">Reference proteome</keyword>
<dbReference type="STRING" id="1214242.B446_28835"/>
<protein>
    <recommendedName>
        <fullName evidence="1">DUF2264 domain-containing protein</fullName>
    </recommendedName>
</protein>
<evidence type="ECO:0000259" key="1">
    <source>
        <dbReference type="Pfam" id="PF10022"/>
    </source>
</evidence>
<proteinExistence type="predicted"/>
<dbReference type="HOGENOM" id="CLU_028269_0_0_11"/>
<dbReference type="RefSeq" id="WP_020942983.1">
    <property type="nucleotide sequence ID" value="NC_021985.1"/>
</dbReference>
<evidence type="ECO:0000313" key="2">
    <source>
        <dbReference type="EMBL" id="AGS72573.1"/>
    </source>
</evidence>
<feature type="domain" description="DUF2264" evidence="1">
    <location>
        <begin position="33"/>
        <end position="367"/>
    </location>
</feature>
<dbReference type="PANTHER" id="PTHR35339">
    <property type="entry name" value="LINALOOL DEHYDRATASE_ISOMERASE DOMAIN-CONTAINING PROTEIN"/>
    <property type="match status" value="1"/>
</dbReference>
<reference evidence="3" key="1">
    <citation type="submission" date="2012-10" db="EMBL/GenBank/DDBJ databases">
        <title>The complete genome sequence of Streptomyces collinus Tu 365.</title>
        <authorList>
            <person name="Ruckert C."/>
            <person name="Szczepanowski R."/>
            <person name="Goesmann A."/>
            <person name="Pross E.K."/>
            <person name="Musiol E.M."/>
            <person name="Blin K."/>
            <person name="Wohlleben W."/>
            <person name="Puhler A."/>
            <person name="Weber T."/>
            <person name="Kalinowski J."/>
        </authorList>
    </citation>
    <scope>NUCLEOTIDE SEQUENCE [LARGE SCALE GENOMIC DNA]</scope>
    <source>
        <strain evidence="3">DSM 40733 / Tue 365</strain>
    </source>
</reference>
<name>S5UZ24_STRC3</name>
<reference evidence="2 3" key="2">
    <citation type="journal article" date="2013" name="J. Biotechnol.">
        <title>Complete genome sequence of the kirromycin producer Streptomyces collinus Tu 365 consisting of a linear chromosome and two linear plasmids.</title>
        <authorList>
            <person name="Ruckert C."/>
            <person name="Szczepanowski R."/>
            <person name="Albersmeier A."/>
            <person name="Goesmann A."/>
            <person name="Iftime D."/>
            <person name="Musiol E.M."/>
            <person name="Blin K."/>
            <person name="Wohlleben W."/>
            <person name="Puhler A."/>
            <person name="Kalinowski J."/>
            <person name="Weber T."/>
        </authorList>
    </citation>
    <scope>NUCLEOTIDE SEQUENCE [LARGE SCALE GENOMIC DNA]</scope>
    <source>
        <strain evidence="3">DSM 40733 / Tue 365</strain>
    </source>
</reference>
<gene>
    <name evidence="2" type="ORF">B446_28835</name>
</gene>
<evidence type="ECO:0000313" key="3">
    <source>
        <dbReference type="Proteomes" id="UP000015423"/>
    </source>
</evidence>
<dbReference type="PIRSF" id="PIRSF014753">
    <property type="entry name" value="UCP014753"/>
    <property type="match status" value="1"/>
</dbReference>
<sequence>MARKAGKARKGRTATVIHLPAEDRTTSPYTGYTRAHWETAADALLAAVEPWATPDRALYHLPGDHVSHSGRLSDGLEGYARTLLLAAFRQDETVLGRYADGLRTGPGGVWPDVTDRGQPLVEAASVALALRLTRPLLWDRLDQPVRERTAAWLTDALTAEPWPCNWELFPVTVGGFLLEIGHEPEAARRAVDHGLERIEDWYVGGGWYTDGDGRKYDYYNGWAMHLYPVLHARLTGDDKLLDLYGGRLEAHLADYAHLFGGNGAPLHQGRSLTYRFATAAPLWLGALTGRTPLPPGETRRLASGALKYFLDRGAVDGRGLLTLGWHGPDETVLQSYSGPASPYWAAKGFLGLLLPADHEVWTAPEQPGPAGRADVLRPVDGPNWLLQSTRSDGVVRLHNHGSEDVRYDPHYTRFAYSTVTRPRTTPPDNTVTIGGDHLRSGIVPLGVGEDWAASRYTVTSGARVTGLVVADGAVEVRAHLVAGAAPGTEVRITGWAPGGDERSELLPVHGLSDGHALTGVPAVTGVSGGSPTLFVVVARLTGDPDPAPLADLVTVEVRDERELTVHWATGRARRFRFTAPGDGPGGTSWSVTPD</sequence>
<dbReference type="AlphaFoldDB" id="S5UZ24"/>
<dbReference type="InterPro" id="IPR049349">
    <property type="entry name" value="DUF2264_N"/>
</dbReference>
<dbReference type="Proteomes" id="UP000015423">
    <property type="component" value="Chromosome"/>
</dbReference>
<dbReference type="KEGG" id="sci:B446_28835"/>
<accession>S5UZ24</accession>
<dbReference type="PANTHER" id="PTHR35339:SF4">
    <property type="entry name" value="LINALOOL DEHYDRATASE_ISOMERASE DOMAIN-CONTAINING PROTEIN"/>
    <property type="match status" value="1"/>
</dbReference>
<organism evidence="2 3">
    <name type="scientific">Streptomyces collinus (strain DSM 40733 / Tue 365)</name>
    <dbReference type="NCBI Taxonomy" id="1214242"/>
    <lineage>
        <taxon>Bacteria</taxon>
        <taxon>Bacillati</taxon>
        <taxon>Actinomycetota</taxon>
        <taxon>Actinomycetes</taxon>
        <taxon>Kitasatosporales</taxon>
        <taxon>Streptomycetaceae</taxon>
        <taxon>Streptomyces</taxon>
    </lineage>
</organism>
<dbReference type="EMBL" id="CP006259">
    <property type="protein sequence ID" value="AGS72573.1"/>
    <property type="molecule type" value="Genomic_DNA"/>
</dbReference>
<dbReference type="Pfam" id="PF10022">
    <property type="entry name" value="DUF2264"/>
    <property type="match status" value="1"/>
</dbReference>
<dbReference type="InterPro" id="IPR016624">
    <property type="entry name" value="UCP014753"/>
</dbReference>
<dbReference type="PATRIC" id="fig|1214242.5.peg.5908"/>